<feature type="compositionally biased region" description="Basic and acidic residues" evidence="6">
    <location>
        <begin position="713"/>
        <end position="722"/>
    </location>
</feature>
<protein>
    <submittedName>
        <fullName evidence="8">BA75_00223T0</fullName>
    </submittedName>
</protein>
<dbReference type="PANTHER" id="PTHR48016">
    <property type="entry name" value="MAP KINASE KINASE KINASE SSK2-RELATED-RELATED"/>
    <property type="match status" value="1"/>
</dbReference>
<feature type="region of interest" description="Disordered" evidence="6">
    <location>
        <begin position="121"/>
        <end position="140"/>
    </location>
</feature>
<dbReference type="Proteomes" id="UP000094565">
    <property type="component" value="Chromosome 1"/>
</dbReference>
<feature type="compositionally biased region" description="Polar residues" evidence="6">
    <location>
        <begin position="757"/>
        <end position="779"/>
    </location>
</feature>
<dbReference type="EMBL" id="CP014584">
    <property type="protein sequence ID" value="ANZ73470.1"/>
    <property type="molecule type" value="Genomic_DNA"/>
</dbReference>
<feature type="compositionally biased region" description="Low complexity" evidence="6">
    <location>
        <begin position="307"/>
        <end position="319"/>
    </location>
</feature>
<organism evidence="8 9">
    <name type="scientific">Komagataella pastoris</name>
    <name type="common">Yeast</name>
    <name type="synonym">Pichia pastoris</name>
    <dbReference type="NCBI Taxonomy" id="4922"/>
    <lineage>
        <taxon>Eukaryota</taxon>
        <taxon>Fungi</taxon>
        <taxon>Dikarya</taxon>
        <taxon>Ascomycota</taxon>
        <taxon>Saccharomycotina</taxon>
        <taxon>Pichiomycetes</taxon>
        <taxon>Pichiales</taxon>
        <taxon>Pichiaceae</taxon>
        <taxon>Komagataella</taxon>
    </lineage>
</organism>
<proteinExistence type="predicted"/>
<dbReference type="GO" id="GO:0004672">
    <property type="term" value="F:protein kinase activity"/>
    <property type="evidence" value="ECO:0007669"/>
    <property type="project" value="InterPro"/>
</dbReference>
<feature type="region of interest" description="Disordered" evidence="6">
    <location>
        <begin position="947"/>
        <end position="974"/>
    </location>
</feature>
<feature type="compositionally biased region" description="Pro residues" evidence="6">
    <location>
        <begin position="729"/>
        <end position="743"/>
    </location>
</feature>
<feature type="compositionally biased region" description="Basic and acidic residues" evidence="6">
    <location>
        <begin position="417"/>
        <end position="427"/>
    </location>
</feature>
<accession>A0A1B2J684</accession>
<keyword evidence="9" id="KW-1185">Reference proteome</keyword>
<feature type="region of interest" description="Disordered" evidence="6">
    <location>
        <begin position="713"/>
        <end position="863"/>
    </location>
</feature>
<sequence length="1373" mass="153660">METDSADHMEPIEPTYATTPFPHLHSRQSSRKSFGGDDMTNPKPDLSTTPSKIPLPSSFMSEDGSKGESRFSFELNEIDSSTPEKSIWTGILESPKPSESFSFFTEHPSIAHFNNSSGNHIESLSNSTSPSNADSDLSKKLSRIKKSATHSRQSSISWNVDVPEEWTLNNITFWLNLYNFNESWLSMIKTHNLIGASFLSLANYPVLKTYTHEVDTVNDSTPSRFIHLLRKTTGRKTSETLSLASANVNDYYASNVSAESFDSIIQSPVEEFHETNNFETKSSSESPKSSLKQFAAPSKSTTNIRKPSPLRSSSPSSSSTLKHSVSQRTANTRQATENVKRPVSTIEYSTSRSDSPTSTFSYNMFRKHQKSNSSESNFFSKIYSNASTNEVEVERKNSVKSKKGLLTKFKKIGEEISKSNKSRDKLSESPISPASATSLVGAKDRWKRHQGSVTTELSNKDWKQVSRKSLDKTKNHVETTKERLSISKSDKVVSDIYEKHKPAPIKDTHNKPSSSYVLATSNDSSFIPIDISGVQDLKQFKGVVIKSLNIMNMEPISFHLTDFGHIHGPELDDESLEKLRTDGFRNGSLKVYVKGAKLETSSSTPSSMTLSFKSIEEGKLEKGSSRYPTTPQYLLDTMNAHSKDNSVDYLNIKDKVRESQESKNEHILQSTSTTTLPVSKERLFSFKSAKDEHQNNTFRVIRNKSWEVDFDKKRTSPYERTRQLVAKRNPPPPPSPNSPPKNPLPNREKRELPVLNPANQSSATNWTSGSNHSLESLNKTNDEPTRISPFTPGSSNTLIPKPYKGSSPHERRPVLTNERRGSRRRSSSLLTTSSIMSGNSYQNFNAKPETFHDPSSGDLHGTFEESHTFDELPTFDISNPIESCSEEEEEDFWAKPPSSTTNPQPAVITTDTKEDQEEKITRMPSMAVRPPAEVVYDNLELFFPNTDLDKPLMDDASPPPSPNSPIPEVSPVNNTRPQIHRKISSVRSASDHLARPNELGRGRVKTIRIVAQEAKKSRARLADNLESNKKADGLLRRRSTKFWGRKVVEMKPGEARNLSKLKDGNGDYKQFSWVRGEMIGKGTYGKVFLALNVTTGEMMAVKQVDLPSNGHNSSVFKEVVDAILSEVDTLSDLDHDNIVQYLGFEQRAQTYTLFLEYVAGGSVGWCLRVFGKFPEEVIRFLTKQVLEGLAYIHSRGILHRDLKGDNLLLETDGTCKITDFGISKRSRNIYSNDAEMSMQGSIFWMAPEVIDNVVNDKKQGYSAKVDVWSLGCVVLEMFAGKRPWSNFEVISAMYNLGRSKSAPPISDEVKAYISADGIDFINKCFTVDPDERPTAQSLVGHPFCKTSPDFKFESTELAKLVKVNDKQANLVFE</sequence>
<dbReference type="InterPro" id="IPR050538">
    <property type="entry name" value="MAP_kinase_kinase_kinase"/>
</dbReference>
<dbReference type="GO" id="GO:0000165">
    <property type="term" value="P:MAPK cascade"/>
    <property type="evidence" value="ECO:0007669"/>
    <property type="project" value="UniProtKB-ARBA"/>
</dbReference>
<feature type="compositionally biased region" description="Basic and acidic residues" evidence="6">
    <location>
        <begin position="1"/>
        <end position="11"/>
    </location>
</feature>
<keyword evidence="2 5" id="KW-0547">Nucleotide-binding</keyword>
<evidence type="ECO:0000256" key="3">
    <source>
        <dbReference type="ARBA" id="ARBA00022777"/>
    </source>
</evidence>
<feature type="compositionally biased region" description="Polar residues" evidence="6">
    <location>
        <begin position="429"/>
        <end position="438"/>
    </location>
</feature>
<feature type="compositionally biased region" description="Polar residues" evidence="6">
    <location>
        <begin position="835"/>
        <end position="845"/>
    </location>
</feature>
<evidence type="ECO:0000256" key="5">
    <source>
        <dbReference type="PROSITE-ProRule" id="PRU10141"/>
    </source>
</evidence>
<dbReference type="InterPro" id="IPR011009">
    <property type="entry name" value="Kinase-like_dom_sf"/>
</dbReference>
<dbReference type="SMART" id="SM00220">
    <property type="entry name" value="S_TKc"/>
    <property type="match status" value="1"/>
</dbReference>
<feature type="compositionally biased region" description="Polar residues" evidence="6">
    <location>
        <begin position="121"/>
        <end position="135"/>
    </location>
</feature>
<dbReference type="InterPro" id="IPR008271">
    <property type="entry name" value="Ser/Thr_kinase_AS"/>
</dbReference>
<dbReference type="PANTHER" id="PTHR48016:SF48">
    <property type="entry name" value="SERINE_THREONINE-PROTEIN KINASE BCK1_SLK1_SSP31"/>
    <property type="match status" value="1"/>
</dbReference>
<evidence type="ECO:0000256" key="4">
    <source>
        <dbReference type="ARBA" id="ARBA00022840"/>
    </source>
</evidence>
<gene>
    <name evidence="8" type="primary">BCK1</name>
    <name evidence="8" type="ORF">ATY40_BA7500223</name>
</gene>
<dbReference type="FunFam" id="1.10.510.10:FF:000182">
    <property type="entry name" value="MAP kinase kinase kinase mkh1"/>
    <property type="match status" value="1"/>
</dbReference>
<feature type="region of interest" description="Disordered" evidence="6">
    <location>
        <begin position="1"/>
        <end position="69"/>
    </location>
</feature>
<dbReference type="Pfam" id="PF00069">
    <property type="entry name" value="Pkinase"/>
    <property type="match status" value="1"/>
</dbReference>
<evidence type="ECO:0000256" key="2">
    <source>
        <dbReference type="ARBA" id="ARBA00022741"/>
    </source>
</evidence>
<name>A0A1B2J684_PICPA</name>
<feature type="binding site" evidence="5">
    <location>
        <position position="1102"/>
    </location>
    <ligand>
        <name>ATP</name>
        <dbReference type="ChEBI" id="CHEBI:30616"/>
    </ligand>
</feature>
<feature type="region of interest" description="Disordered" evidence="6">
    <location>
        <begin position="884"/>
        <end position="921"/>
    </location>
</feature>
<dbReference type="Gene3D" id="1.10.510.10">
    <property type="entry name" value="Transferase(Phosphotransferase) domain 1"/>
    <property type="match status" value="1"/>
</dbReference>
<dbReference type="InterPro" id="IPR000719">
    <property type="entry name" value="Prot_kinase_dom"/>
</dbReference>
<dbReference type="GO" id="GO:0005524">
    <property type="term" value="F:ATP binding"/>
    <property type="evidence" value="ECO:0007669"/>
    <property type="project" value="UniProtKB-UniRule"/>
</dbReference>
<evidence type="ECO:0000313" key="8">
    <source>
        <dbReference type="EMBL" id="ANZ73470.1"/>
    </source>
</evidence>
<keyword evidence="3" id="KW-0418">Kinase</keyword>
<evidence type="ECO:0000256" key="6">
    <source>
        <dbReference type="SAM" id="MobiDB-lite"/>
    </source>
</evidence>
<feature type="compositionally biased region" description="Basic and acidic residues" evidence="6">
    <location>
        <begin position="807"/>
        <end position="820"/>
    </location>
</feature>
<feature type="compositionally biased region" description="Polar residues" evidence="6">
    <location>
        <begin position="346"/>
        <end position="358"/>
    </location>
</feature>
<feature type="compositionally biased region" description="Low complexity" evidence="6">
    <location>
        <begin position="281"/>
        <end position="292"/>
    </location>
</feature>
<feature type="region of interest" description="Disordered" evidence="6">
    <location>
        <begin position="417"/>
        <end position="445"/>
    </location>
</feature>
<reference evidence="8 9" key="1">
    <citation type="submission" date="2016-02" db="EMBL/GenBank/DDBJ databases">
        <title>Comparative genomic and transcriptomic foundation for Pichia pastoris.</title>
        <authorList>
            <person name="Love K.R."/>
            <person name="Shah K.A."/>
            <person name="Whittaker C.A."/>
            <person name="Wu J."/>
            <person name="Bartlett M.C."/>
            <person name="Ma D."/>
            <person name="Leeson R.L."/>
            <person name="Priest M."/>
            <person name="Young S.K."/>
            <person name="Love J.C."/>
        </authorList>
    </citation>
    <scope>NUCLEOTIDE SEQUENCE [LARGE SCALE GENOMIC DNA]</scope>
    <source>
        <strain evidence="8 9">ATCC 28485</strain>
    </source>
</reference>
<dbReference type="InterPro" id="IPR017441">
    <property type="entry name" value="Protein_kinase_ATP_BS"/>
</dbReference>
<feature type="compositionally biased region" description="Polar residues" evidence="6">
    <location>
        <begin position="897"/>
        <end position="910"/>
    </location>
</feature>
<evidence type="ECO:0000313" key="9">
    <source>
        <dbReference type="Proteomes" id="UP000094565"/>
    </source>
</evidence>
<dbReference type="OrthoDB" id="266718at2759"/>
<feature type="region of interest" description="Disordered" evidence="6">
    <location>
        <begin position="275"/>
        <end position="358"/>
    </location>
</feature>
<dbReference type="GO" id="GO:0030447">
    <property type="term" value="P:filamentous growth"/>
    <property type="evidence" value="ECO:0007669"/>
    <property type="project" value="UniProtKB-ARBA"/>
</dbReference>
<dbReference type="PROSITE" id="PS00108">
    <property type="entry name" value="PROTEIN_KINASE_ST"/>
    <property type="match status" value="1"/>
</dbReference>
<dbReference type="PROSITE" id="PS50011">
    <property type="entry name" value="PROTEIN_KINASE_DOM"/>
    <property type="match status" value="1"/>
</dbReference>
<keyword evidence="1" id="KW-0808">Transferase</keyword>
<feature type="domain" description="Protein kinase" evidence="7">
    <location>
        <begin position="1073"/>
        <end position="1344"/>
    </location>
</feature>
<feature type="compositionally biased region" description="Basic and acidic residues" evidence="6">
    <location>
        <begin position="911"/>
        <end position="921"/>
    </location>
</feature>
<evidence type="ECO:0000256" key="1">
    <source>
        <dbReference type="ARBA" id="ARBA00022679"/>
    </source>
</evidence>
<dbReference type="SUPFAM" id="SSF56112">
    <property type="entry name" value="Protein kinase-like (PK-like)"/>
    <property type="match status" value="1"/>
</dbReference>
<dbReference type="PROSITE" id="PS00107">
    <property type="entry name" value="PROTEIN_KINASE_ATP"/>
    <property type="match status" value="1"/>
</dbReference>
<keyword evidence="4 5" id="KW-0067">ATP-binding</keyword>
<evidence type="ECO:0000259" key="7">
    <source>
        <dbReference type="PROSITE" id="PS50011"/>
    </source>
</evidence>
<feature type="compositionally biased region" description="Polar residues" evidence="6">
    <location>
        <begin position="320"/>
        <end position="337"/>
    </location>
</feature>